<organism evidence="1 2">
    <name type="scientific">Parasponia andersonii</name>
    <name type="common">Sponia andersonii</name>
    <dbReference type="NCBI Taxonomy" id="3476"/>
    <lineage>
        <taxon>Eukaryota</taxon>
        <taxon>Viridiplantae</taxon>
        <taxon>Streptophyta</taxon>
        <taxon>Embryophyta</taxon>
        <taxon>Tracheophyta</taxon>
        <taxon>Spermatophyta</taxon>
        <taxon>Magnoliopsida</taxon>
        <taxon>eudicotyledons</taxon>
        <taxon>Gunneridae</taxon>
        <taxon>Pentapetalae</taxon>
        <taxon>rosids</taxon>
        <taxon>fabids</taxon>
        <taxon>Rosales</taxon>
        <taxon>Cannabaceae</taxon>
        <taxon>Parasponia</taxon>
    </lineage>
</organism>
<dbReference type="Proteomes" id="UP000237105">
    <property type="component" value="Unassembled WGS sequence"/>
</dbReference>
<accession>A0A2P5ARJ0</accession>
<protein>
    <submittedName>
        <fullName evidence="1">Uncharacterized protein</fullName>
    </submittedName>
</protein>
<keyword evidence="2" id="KW-1185">Reference proteome</keyword>
<reference evidence="2" key="1">
    <citation type="submission" date="2016-06" db="EMBL/GenBank/DDBJ databases">
        <title>Parallel loss of symbiosis genes in relatives of nitrogen-fixing non-legume Parasponia.</title>
        <authorList>
            <person name="Van Velzen R."/>
            <person name="Holmer R."/>
            <person name="Bu F."/>
            <person name="Rutten L."/>
            <person name="Van Zeijl A."/>
            <person name="Liu W."/>
            <person name="Santuari L."/>
            <person name="Cao Q."/>
            <person name="Sharma T."/>
            <person name="Shen D."/>
            <person name="Roswanjaya Y."/>
            <person name="Wardhani T."/>
            <person name="Kalhor M.S."/>
            <person name="Jansen J."/>
            <person name="Van den Hoogen J."/>
            <person name="Gungor B."/>
            <person name="Hartog M."/>
            <person name="Hontelez J."/>
            <person name="Verver J."/>
            <person name="Yang W.-C."/>
            <person name="Schijlen E."/>
            <person name="Repin R."/>
            <person name="Schilthuizen M."/>
            <person name="Schranz E."/>
            <person name="Heidstra R."/>
            <person name="Miyata K."/>
            <person name="Fedorova E."/>
            <person name="Kohlen W."/>
            <person name="Bisseling T."/>
            <person name="Smit S."/>
            <person name="Geurts R."/>
        </authorList>
    </citation>
    <scope>NUCLEOTIDE SEQUENCE [LARGE SCALE GENOMIC DNA]</scope>
    <source>
        <strain evidence="2">cv. WU1-14</strain>
    </source>
</reference>
<evidence type="ECO:0000313" key="1">
    <source>
        <dbReference type="EMBL" id="PON39162.1"/>
    </source>
</evidence>
<gene>
    <name evidence="1" type="ORF">PanWU01x14_306730</name>
</gene>
<dbReference type="EMBL" id="JXTB01000473">
    <property type="protein sequence ID" value="PON39162.1"/>
    <property type="molecule type" value="Genomic_DNA"/>
</dbReference>
<evidence type="ECO:0000313" key="2">
    <source>
        <dbReference type="Proteomes" id="UP000237105"/>
    </source>
</evidence>
<dbReference type="AlphaFoldDB" id="A0A2P5ARJ0"/>
<name>A0A2P5ARJ0_PARAD</name>
<proteinExistence type="predicted"/>
<sequence>MWRLLDLERNLSNTISRKQRSLQAHWKWEKHKHLYGSMGTQLPKFQAANIWRTEDGIHLCFGSVLPEWRMEPN</sequence>
<comment type="caution">
    <text evidence="1">The sequence shown here is derived from an EMBL/GenBank/DDBJ whole genome shotgun (WGS) entry which is preliminary data.</text>
</comment>